<dbReference type="SUPFAM" id="SSF51197">
    <property type="entry name" value="Clavaminate synthase-like"/>
    <property type="match status" value="1"/>
</dbReference>
<evidence type="ECO:0000259" key="1">
    <source>
        <dbReference type="PROSITE" id="PS51471"/>
    </source>
</evidence>
<dbReference type="PANTHER" id="PTHR47990">
    <property type="entry name" value="2-OXOGLUTARATE (2OG) AND FE(II)-DEPENDENT OXYGENASE SUPERFAMILY PROTEIN-RELATED"/>
    <property type="match status" value="1"/>
</dbReference>
<name>A0A834TNR5_9FABA</name>
<feature type="domain" description="Fe2OG dioxygenase" evidence="1">
    <location>
        <begin position="29"/>
        <end position="129"/>
    </location>
</feature>
<keyword evidence="3" id="KW-1185">Reference proteome</keyword>
<dbReference type="InterPro" id="IPR027443">
    <property type="entry name" value="IPNS-like_sf"/>
</dbReference>
<comment type="caution">
    <text evidence="2">The sequence shown here is derived from an EMBL/GenBank/DDBJ whole genome shotgun (WGS) entry which is preliminary data.</text>
</comment>
<dbReference type="OrthoDB" id="288590at2759"/>
<protein>
    <submittedName>
        <fullName evidence="2">Gibberellin 20 oxidase 1-D-like</fullName>
    </submittedName>
</protein>
<evidence type="ECO:0000313" key="3">
    <source>
        <dbReference type="Proteomes" id="UP000634136"/>
    </source>
</evidence>
<organism evidence="2 3">
    <name type="scientific">Senna tora</name>
    <dbReference type="NCBI Taxonomy" id="362788"/>
    <lineage>
        <taxon>Eukaryota</taxon>
        <taxon>Viridiplantae</taxon>
        <taxon>Streptophyta</taxon>
        <taxon>Embryophyta</taxon>
        <taxon>Tracheophyta</taxon>
        <taxon>Spermatophyta</taxon>
        <taxon>Magnoliopsida</taxon>
        <taxon>eudicotyledons</taxon>
        <taxon>Gunneridae</taxon>
        <taxon>Pentapetalae</taxon>
        <taxon>rosids</taxon>
        <taxon>fabids</taxon>
        <taxon>Fabales</taxon>
        <taxon>Fabaceae</taxon>
        <taxon>Caesalpinioideae</taxon>
        <taxon>Cassia clade</taxon>
        <taxon>Senna</taxon>
    </lineage>
</organism>
<dbReference type="AlphaFoldDB" id="A0A834TNR5"/>
<dbReference type="Proteomes" id="UP000634136">
    <property type="component" value="Unassembled WGS sequence"/>
</dbReference>
<reference evidence="2" key="1">
    <citation type="submission" date="2020-09" db="EMBL/GenBank/DDBJ databases">
        <title>Genome-Enabled Discovery of Anthraquinone Biosynthesis in Senna tora.</title>
        <authorList>
            <person name="Kang S.-H."/>
            <person name="Pandey R.P."/>
            <person name="Lee C.-M."/>
            <person name="Sim J.-S."/>
            <person name="Jeong J.-T."/>
            <person name="Choi B.-S."/>
            <person name="Jung M."/>
            <person name="Ginzburg D."/>
            <person name="Zhao K."/>
            <person name="Won S.Y."/>
            <person name="Oh T.-J."/>
            <person name="Yu Y."/>
            <person name="Kim N.-H."/>
            <person name="Lee O.R."/>
            <person name="Lee T.-H."/>
            <person name="Bashyal P."/>
            <person name="Kim T.-S."/>
            <person name="Lee W.-H."/>
            <person name="Kawkins C."/>
            <person name="Kim C.-K."/>
            <person name="Kim J.S."/>
            <person name="Ahn B.O."/>
            <person name="Rhee S.Y."/>
            <person name="Sohng J.K."/>
        </authorList>
    </citation>
    <scope>NUCLEOTIDE SEQUENCE</scope>
    <source>
        <tissue evidence="2">Leaf</tissue>
    </source>
</reference>
<dbReference type="PROSITE" id="PS51471">
    <property type="entry name" value="FE2OG_OXY"/>
    <property type="match status" value="1"/>
</dbReference>
<gene>
    <name evidence="2" type="ORF">G2W53_017137</name>
</gene>
<dbReference type="Pfam" id="PF03171">
    <property type="entry name" value="2OG-FeII_Oxy"/>
    <property type="match status" value="1"/>
</dbReference>
<dbReference type="InterPro" id="IPR044861">
    <property type="entry name" value="IPNS-like_FE2OG_OXY"/>
</dbReference>
<dbReference type="InterPro" id="IPR050231">
    <property type="entry name" value="Iron_ascorbate_oxido_reductase"/>
</dbReference>
<sequence>MNNLSLGIMEVLGMSLGVGRHELREFFRGNESIMRLNYYPPCQNPELALGTGPHCDPTSLTILHQDHVGGLQVFLNHTWYSVAPNPNAFVINIGDTFMALSNGIYKSCLHRAIVNRERVRKSLAFFLCPAKDKVVKPPSVLLNKQNPRLYPDFTWPTLLHFTQTHYRADTKTLDAFSAWLPTTLQYPNH</sequence>
<dbReference type="EMBL" id="JAAIUW010000006">
    <property type="protein sequence ID" value="KAF7825973.1"/>
    <property type="molecule type" value="Genomic_DNA"/>
</dbReference>
<accession>A0A834TNR5</accession>
<evidence type="ECO:0000313" key="2">
    <source>
        <dbReference type="EMBL" id="KAF7825973.1"/>
    </source>
</evidence>
<dbReference type="InterPro" id="IPR005123">
    <property type="entry name" value="Oxoglu/Fe-dep_dioxygenase_dom"/>
</dbReference>
<proteinExistence type="predicted"/>
<dbReference type="Gene3D" id="2.60.120.330">
    <property type="entry name" value="B-lactam Antibiotic, Isopenicillin N Synthase, Chain"/>
    <property type="match status" value="1"/>
</dbReference>